<protein>
    <submittedName>
        <fullName evidence="2">Uncharacterized protein</fullName>
    </submittedName>
</protein>
<feature type="region of interest" description="Disordered" evidence="1">
    <location>
        <begin position="72"/>
        <end position="93"/>
    </location>
</feature>
<comment type="caution">
    <text evidence="2">The sequence shown here is derived from an EMBL/GenBank/DDBJ whole genome shotgun (WGS) entry which is preliminary data.</text>
</comment>
<name>A0A396JFF1_MEDTR</name>
<accession>A0A396JFF1</accession>
<gene>
    <name evidence="2" type="ORF">MtrunA17_Chr2g0317351</name>
</gene>
<dbReference type="Gramene" id="rna11242">
    <property type="protein sequence ID" value="RHN75088.1"/>
    <property type="gene ID" value="gene11242"/>
</dbReference>
<evidence type="ECO:0000256" key="1">
    <source>
        <dbReference type="SAM" id="MobiDB-lite"/>
    </source>
</evidence>
<reference evidence="2" key="1">
    <citation type="journal article" date="2018" name="Nat. Plants">
        <title>Whole-genome landscape of Medicago truncatula symbiotic genes.</title>
        <authorList>
            <person name="Pecrix Y."/>
            <person name="Gamas P."/>
            <person name="Carrere S."/>
        </authorList>
    </citation>
    <scope>NUCLEOTIDE SEQUENCE</scope>
    <source>
        <tissue evidence="2">Leaves</tissue>
    </source>
</reference>
<evidence type="ECO:0000313" key="2">
    <source>
        <dbReference type="EMBL" id="RHN75088.1"/>
    </source>
</evidence>
<dbReference type="Proteomes" id="UP000265566">
    <property type="component" value="Chromosome 2"/>
</dbReference>
<dbReference type="EMBL" id="PSQE01000002">
    <property type="protein sequence ID" value="RHN75088.1"/>
    <property type="molecule type" value="Genomic_DNA"/>
</dbReference>
<organism evidence="2">
    <name type="scientific">Medicago truncatula</name>
    <name type="common">Barrel medic</name>
    <name type="synonym">Medicago tribuloides</name>
    <dbReference type="NCBI Taxonomy" id="3880"/>
    <lineage>
        <taxon>Eukaryota</taxon>
        <taxon>Viridiplantae</taxon>
        <taxon>Streptophyta</taxon>
        <taxon>Embryophyta</taxon>
        <taxon>Tracheophyta</taxon>
        <taxon>Spermatophyta</taxon>
        <taxon>Magnoliopsida</taxon>
        <taxon>eudicotyledons</taxon>
        <taxon>Gunneridae</taxon>
        <taxon>Pentapetalae</taxon>
        <taxon>rosids</taxon>
        <taxon>fabids</taxon>
        <taxon>Fabales</taxon>
        <taxon>Fabaceae</taxon>
        <taxon>Papilionoideae</taxon>
        <taxon>50 kb inversion clade</taxon>
        <taxon>NPAAA clade</taxon>
        <taxon>Hologalegina</taxon>
        <taxon>IRL clade</taxon>
        <taxon>Trifolieae</taxon>
        <taxon>Medicago</taxon>
    </lineage>
</organism>
<dbReference type="AlphaFoldDB" id="A0A396JFF1"/>
<sequence>MGSSRIFSCNFWFKNIGFSCFWVQDMGFFHYNIQFMHHWFHGRHSAWTIKERIIAYPPPPPKHNIKITSCPSHGRFDSHTRHGKGTTRNLNTE</sequence>
<proteinExistence type="predicted"/>